<keyword evidence="1" id="KW-0472">Membrane</keyword>
<comment type="caution">
    <text evidence="3">The sequence shown here is derived from an EMBL/GenBank/DDBJ whole genome shotgun (WGS) entry which is preliminary data.</text>
</comment>
<organism evidence="3 4">
    <name type="scientific">Stichopus japonicus</name>
    <name type="common">Sea cucumber</name>
    <dbReference type="NCBI Taxonomy" id="307972"/>
    <lineage>
        <taxon>Eukaryota</taxon>
        <taxon>Metazoa</taxon>
        <taxon>Echinodermata</taxon>
        <taxon>Eleutherozoa</taxon>
        <taxon>Echinozoa</taxon>
        <taxon>Holothuroidea</taxon>
        <taxon>Aspidochirotacea</taxon>
        <taxon>Aspidochirotida</taxon>
        <taxon>Stichopodidae</taxon>
        <taxon>Apostichopus</taxon>
    </lineage>
</organism>
<keyword evidence="3" id="KW-0808">Transferase</keyword>
<proteinExistence type="predicted"/>
<accession>A0A2G8K8W7</accession>
<evidence type="ECO:0000313" key="4">
    <source>
        <dbReference type="Proteomes" id="UP000230750"/>
    </source>
</evidence>
<dbReference type="Pfam" id="PF00685">
    <property type="entry name" value="Sulfotransfer_1"/>
    <property type="match status" value="1"/>
</dbReference>
<dbReference type="Proteomes" id="UP000230750">
    <property type="component" value="Unassembled WGS sequence"/>
</dbReference>
<keyword evidence="1" id="KW-1133">Transmembrane helix</keyword>
<dbReference type="InterPro" id="IPR000863">
    <property type="entry name" value="Sulfotransferase_dom"/>
</dbReference>
<dbReference type="EMBL" id="MRZV01000775">
    <property type="protein sequence ID" value="PIK44458.1"/>
    <property type="molecule type" value="Genomic_DNA"/>
</dbReference>
<name>A0A2G8K8W7_STIJA</name>
<dbReference type="GO" id="GO:0006044">
    <property type="term" value="P:N-acetylglucosamine metabolic process"/>
    <property type="evidence" value="ECO:0007669"/>
    <property type="project" value="TreeGrafter"/>
</dbReference>
<dbReference type="InterPro" id="IPR051135">
    <property type="entry name" value="Gal/GlcNAc/GalNAc_ST"/>
</dbReference>
<protein>
    <submittedName>
        <fullName evidence="3">Putative carbohydrate sulfotransferase 5-like</fullName>
    </submittedName>
</protein>
<dbReference type="AlphaFoldDB" id="A0A2G8K8W7"/>
<evidence type="ECO:0000256" key="1">
    <source>
        <dbReference type="SAM" id="Phobius"/>
    </source>
</evidence>
<evidence type="ECO:0000313" key="3">
    <source>
        <dbReference type="EMBL" id="PIK44458.1"/>
    </source>
</evidence>
<sequence length="471" mass="53632">MSLPMPSGKVMRFGIKLISFYVLSVLLIGIIIVQVMDLLSTGARPDKDTLQRDIQNRLLDSQNGRDIYAGAWGPSRGLQYHPKLAVGTDVQYKVTEVSIADHGPEVDFVETSSDCCNSAGTGSRIFILAAMRTGSSFLGEIFAQRRDFFYLFEPGKYLADHIESQNLSRRVLITRYLQLIEDVYRCDFSNSKVLTDGLSNETTLGKKRFAPALLRSNGCRRKGNELKRGKLVCDQPFPVSEITNACKSRPHVGIKAIRIPDLNLLLHLMRRSKTNLKVIHLVRDPRGMVVSRLRVHAKDRLPEGMLYNVSHITETVRYYVQRYCLSWATNIEIGKYIPSVSSNYKLVRYEDLARDPVGHTHDIYSFVGLGSKIPSEVYRWIVNNTGMNQKLNQSGSSKPYSTSRNSRETFEAWRKSVRYDFIHFIQSIGDCRKLMNLAGYLHVPDEQALRDPARSFVTNIPKFNLTKYEFL</sequence>
<dbReference type="PANTHER" id="PTHR10704:SF44">
    <property type="entry name" value="LD35051P-RELATED"/>
    <property type="match status" value="1"/>
</dbReference>
<keyword evidence="4" id="KW-1185">Reference proteome</keyword>
<dbReference type="GO" id="GO:0001517">
    <property type="term" value="F:N-acetylglucosamine 6-O-sulfotransferase activity"/>
    <property type="evidence" value="ECO:0007669"/>
    <property type="project" value="TreeGrafter"/>
</dbReference>
<reference evidence="3 4" key="1">
    <citation type="journal article" date="2017" name="PLoS Biol.">
        <title>The sea cucumber genome provides insights into morphological evolution and visceral regeneration.</title>
        <authorList>
            <person name="Zhang X."/>
            <person name="Sun L."/>
            <person name="Yuan J."/>
            <person name="Sun Y."/>
            <person name="Gao Y."/>
            <person name="Zhang L."/>
            <person name="Li S."/>
            <person name="Dai H."/>
            <person name="Hamel J.F."/>
            <person name="Liu C."/>
            <person name="Yu Y."/>
            <person name="Liu S."/>
            <person name="Lin W."/>
            <person name="Guo K."/>
            <person name="Jin S."/>
            <person name="Xu P."/>
            <person name="Storey K.B."/>
            <person name="Huan P."/>
            <person name="Zhang T."/>
            <person name="Zhou Y."/>
            <person name="Zhang J."/>
            <person name="Lin C."/>
            <person name="Li X."/>
            <person name="Xing L."/>
            <person name="Huo D."/>
            <person name="Sun M."/>
            <person name="Wang L."/>
            <person name="Mercier A."/>
            <person name="Li F."/>
            <person name="Yang H."/>
            <person name="Xiang J."/>
        </authorList>
    </citation>
    <scope>NUCLEOTIDE SEQUENCE [LARGE SCALE GENOMIC DNA]</scope>
    <source>
        <strain evidence="3">Shaxun</strain>
        <tissue evidence="3">Muscle</tissue>
    </source>
</reference>
<gene>
    <name evidence="3" type="ORF">BSL78_18678</name>
</gene>
<feature type="transmembrane region" description="Helical" evidence="1">
    <location>
        <begin position="20"/>
        <end position="39"/>
    </location>
</feature>
<dbReference type="STRING" id="307972.A0A2G8K8W7"/>
<dbReference type="SUPFAM" id="SSF52540">
    <property type="entry name" value="P-loop containing nucleoside triphosphate hydrolases"/>
    <property type="match status" value="1"/>
</dbReference>
<dbReference type="GO" id="GO:0006790">
    <property type="term" value="P:sulfur compound metabolic process"/>
    <property type="evidence" value="ECO:0007669"/>
    <property type="project" value="TreeGrafter"/>
</dbReference>
<dbReference type="PANTHER" id="PTHR10704">
    <property type="entry name" value="CARBOHYDRATE SULFOTRANSFERASE"/>
    <property type="match status" value="1"/>
</dbReference>
<dbReference type="Gene3D" id="3.40.50.300">
    <property type="entry name" value="P-loop containing nucleotide triphosphate hydrolases"/>
    <property type="match status" value="1"/>
</dbReference>
<keyword evidence="1" id="KW-0812">Transmembrane</keyword>
<feature type="domain" description="Sulfotransferase" evidence="2">
    <location>
        <begin position="124"/>
        <end position="428"/>
    </location>
</feature>
<dbReference type="InterPro" id="IPR027417">
    <property type="entry name" value="P-loop_NTPase"/>
</dbReference>
<dbReference type="OrthoDB" id="6138663at2759"/>
<evidence type="ECO:0000259" key="2">
    <source>
        <dbReference type="Pfam" id="PF00685"/>
    </source>
</evidence>